<gene>
    <name evidence="2" type="ORF">I7412_37780</name>
</gene>
<dbReference type="AlphaFoldDB" id="A0A937RM81"/>
<accession>A0A937RM81</accession>
<dbReference type="CDD" id="cd06558">
    <property type="entry name" value="crotonase-like"/>
    <property type="match status" value="1"/>
</dbReference>
<organism evidence="2 3">
    <name type="scientific">Frankia nepalensis</name>
    <dbReference type="NCBI Taxonomy" id="1836974"/>
    <lineage>
        <taxon>Bacteria</taxon>
        <taxon>Bacillati</taxon>
        <taxon>Actinomycetota</taxon>
        <taxon>Actinomycetes</taxon>
        <taxon>Frankiales</taxon>
        <taxon>Frankiaceae</taxon>
        <taxon>Frankia</taxon>
    </lineage>
</organism>
<dbReference type="GO" id="GO:0003824">
    <property type="term" value="F:catalytic activity"/>
    <property type="evidence" value="ECO:0007669"/>
    <property type="project" value="UniProtKB-ARBA"/>
</dbReference>
<dbReference type="EMBL" id="JAEACQ010000351">
    <property type="protein sequence ID" value="MBL7632810.1"/>
    <property type="molecule type" value="Genomic_DNA"/>
</dbReference>
<name>A0A937RM81_9ACTN</name>
<dbReference type="Pfam" id="PF00378">
    <property type="entry name" value="ECH_1"/>
    <property type="match status" value="1"/>
</dbReference>
<evidence type="ECO:0000313" key="2">
    <source>
        <dbReference type="EMBL" id="MBL7632810.1"/>
    </source>
</evidence>
<sequence>MVDGIAWLTGSARGATDAPRPAPSAPGHPGHPSRPSPVSPAPPSAPRHRRRARADQRRPSSNRRQDRLATINIYVIQSVRTPWAGDGEETRVDHGDGGLVRVDLADGIAVLTLDDPARRNALSHRLSLDLARAVDEALDADAGAIVLTATPPVFCSGGALDDLLRPDVPLRAMYEGFLRLADAPVPTIAAVGGPAVGAGLNLPMACDVVLCSPSAVFDPRFLDVGIHPGGGHLWRLSRLVGAQGAAALVLLGDRLTGEEAAARGLAWRCVPDDELLGVARRLGRRAAGRDRELTARTKASLRASAALTDPRAALELELAAQQWAVSRPGFAEHVAAIRESLGKRRVAG</sequence>
<dbReference type="PANTHER" id="PTHR43459">
    <property type="entry name" value="ENOYL-COA HYDRATASE"/>
    <property type="match status" value="1"/>
</dbReference>
<comment type="caution">
    <text evidence="2">The sequence shown here is derived from an EMBL/GenBank/DDBJ whole genome shotgun (WGS) entry which is preliminary data.</text>
</comment>
<dbReference type="InterPro" id="IPR001753">
    <property type="entry name" value="Enoyl-CoA_hydra/iso"/>
</dbReference>
<feature type="compositionally biased region" description="Basic and acidic residues" evidence="1">
    <location>
        <begin position="53"/>
        <end position="66"/>
    </location>
</feature>
<dbReference type="Proteomes" id="UP000604475">
    <property type="component" value="Unassembled WGS sequence"/>
</dbReference>
<dbReference type="InterPro" id="IPR029045">
    <property type="entry name" value="ClpP/crotonase-like_dom_sf"/>
</dbReference>
<evidence type="ECO:0000313" key="3">
    <source>
        <dbReference type="Proteomes" id="UP000604475"/>
    </source>
</evidence>
<dbReference type="Gene3D" id="3.90.226.10">
    <property type="entry name" value="2-enoyl-CoA Hydratase, Chain A, domain 1"/>
    <property type="match status" value="1"/>
</dbReference>
<feature type="compositionally biased region" description="Pro residues" evidence="1">
    <location>
        <begin position="32"/>
        <end position="45"/>
    </location>
</feature>
<reference evidence="2" key="1">
    <citation type="submission" date="2020-12" db="EMBL/GenBank/DDBJ databases">
        <title>Genomic characterization of non-nitrogen-fixing Frankia strains.</title>
        <authorList>
            <person name="Carlos-Shanley C."/>
            <person name="Guerra T."/>
            <person name="Hahn D."/>
        </authorList>
    </citation>
    <scope>NUCLEOTIDE SEQUENCE</scope>
    <source>
        <strain evidence="2">CN6</strain>
    </source>
</reference>
<proteinExistence type="predicted"/>
<dbReference type="PANTHER" id="PTHR43459:SF1">
    <property type="entry name" value="EG:BACN32G11.4 PROTEIN"/>
    <property type="match status" value="1"/>
</dbReference>
<dbReference type="SUPFAM" id="SSF52096">
    <property type="entry name" value="ClpP/crotonase"/>
    <property type="match status" value="1"/>
</dbReference>
<keyword evidence="3" id="KW-1185">Reference proteome</keyword>
<feature type="region of interest" description="Disordered" evidence="1">
    <location>
        <begin position="1"/>
        <end position="66"/>
    </location>
</feature>
<evidence type="ECO:0000256" key="1">
    <source>
        <dbReference type="SAM" id="MobiDB-lite"/>
    </source>
</evidence>
<protein>
    <submittedName>
        <fullName evidence="2">Enoyl-CoA hydratase/isomerase family protein</fullName>
    </submittedName>
</protein>